<dbReference type="GO" id="GO:0005737">
    <property type="term" value="C:cytoplasm"/>
    <property type="evidence" value="ECO:0007669"/>
    <property type="project" value="TreeGrafter"/>
</dbReference>
<evidence type="ECO:0000256" key="1">
    <source>
        <dbReference type="ARBA" id="ARBA00001974"/>
    </source>
</evidence>
<evidence type="ECO:0000256" key="2">
    <source>
        <dbReference type="ARBA" id="ARBA00006730"/>
    </source>
</evidence>
<keyword evidence="3" id="KW-0285">Flavoprotein</keyword>
<dbReference type="EMBL" id="ML736155">
    <property type="protein sequence ID" value="KAE8383419.1"/>
    <property type="molecule type" value="Genomic_DNA"/>
</dbReference>
<dbReference type="PROSITE" id="PS00677">
    <property type="entry name" value="DAO"/>
    <property type="match status" value="1"/>
</dbReference>
<accession>A0A5N7BNR2</accession>
<evidence type="ECO:0000256" key="6">
    <source>
        <dbReference type="SAM" id="Phobius"/>
    </source>
</evidence>
<protein>
    <submittedName>
        <fullName evidence="8">FAD dependent oxidoreductase</fullName>
    </submittedName>
</protein>
<dbReference type="SUPFAM" id="SSF54373">
    <property type="entry name" value="FAD-linked reductases, C-terminal domain"/>
    <property type="match status" value="1"/>
</dbReference>
<keyword evidence="6" id="KW-0472">Membrane</keyword>
<dbReference type="Gene3D" id="3.40.50.720">
    <property type="entry name" value="NAD(P)-binding Rossmann-like Domain"/>
    <property type="match status" value="2"/>
</dbReference>
<proteinExistence type="inferred from homology"/>
<dbReference type="GO" id="GO:0003884">
    <property type="term" value="F:D-amino-acid oxidase activity"/>
    <property type="evidence" value="ECO:0007669"/>
    <property type="project" value="InterPro"/>
</dbReference>
<name>A0A5N7BNR2_9EURO</name>
<dbReference type="InterPro" id="IPR023209">
    <property type="entry name" value="DAO"/>
</dbReference>
<keyword evidence="6" id="KW-1133">Transmembrane helix</keyword>
<dbReference type="PROSITE" id="PS50206">
    <property type="entry name" value="RHODANESE_3"/>
    <property type="match status" value="1"/>
</dbReference>
<dbReference type="InterPro" id="IPR006181">
    <property type="entry name" value="D-amino_acid_oxidase_CS"/>
</dbReference>
<evidence type="ECO:0000256" key="3">
    <source>
        <dbReference type="ARBA" id="ARBA00022630"/>
    </source>
</evidence>
<dbReference type="Gene3D" id="3.30.9.10">
    <property type="entry name" value="D-Amino Acid Oxidase, subunit A, domain 2"/>
    <property type="match status" value="1"/>
</dbReference>
<dbReference type="SUPFAM" id="SSF51971">
    <property type="entry name" value="Nucleotide-binding domain"/>
    <property type="match status" value="1"/>
</dbReference>
<sequence length="463" mass="51624">MATRITLNTIPGYSEELTLSTTAEIPESAKKAQNRFKHILIIGGGVSGLMTAWMLLDKGYRVTVVSKEWANLAKPLTSQIAGALWEYPPGGCGITEIETPLFGHSTLEEYRGWAMQSFEFYRMMAVRDEFIGDDLEQAAGAGKFGAKMKTLLQFFQRPIEEKSHADDRDVRHYDKYFEMKALDECVDSHFRDQLKVNYHCMTDTGKVNSRVLNSRVLADLVDPKKQFNIACAYQHAAPMIDTDIAMAFLMRLVQSKGAVLETREIIGDLRLHEHGLLREYHADIIVNASGIGARKLAADTQIFPVRGAVKKIKRPEGYPVDHAFLLPAQMNPGGSASKTVFIVPRNDDTLVIGSITQRNNWQLNLSLDSPEVKAMWERATEFLPVLKNTEHKEESLAQGLRPFSHLNVRVSADSQANTCRIVHNYGHGGSGWSLAVGCARTCVRLVEKILDTGKSANSEVCRL</sequence>
<evidence type="ECO:0000313" key="8">
    <source>
        <dbReference type="EMBL" id="KAE8383419.1"/>
    </source>
</evidence>
<evidence type="ECO:0000256" key="4">
    <source>
        <dbReference type="ARBA" id="ARBA00022827"/>
    </source>
</evidence>
<dbReference type="PANTHER" id="PTHR11530:SF25">
    <property type="entry name" value="FAD DEPENDENT OXIDOREDUCTASE DOMAIN-CONTAINING PROTEIN"/>
    <property type="match status" value="1"/>
</dbReference>
<dbReference type="InterPro" id="IPR006076">
    <property type="entry name" value="FAD-dep_OxRdtase"/>
</dbReference>
<keyword evidence="9" id="KW-1185">Reference proteome</keyword>
<gene>
    <name evidence="8" type="ORF">BDV26DRAFT_287611</name>
</gene>
<dbReference type="Proteomes" id="UP000326198">
    <property type="component" value="Unassembled WGS sequence"/>
</dbReference>
<organism evidence="8 9">
    <name type="scientific">Aspergillus bertholletiae</name>
    <dbReference type="NCBI Taxonomy" id="1226010"/>
    <lineage>
        <taxon>Eukaryota</taxon>
        <taxon>Fungi</taxon>
        <taxon>Dikarya</taxon>
        <taxon>Ascomycota</taxon>
        <taxon>Pezizomycotina</taxon>
        <taxon>Eurotiomycetes</taxon>
        <taxon>Eurotiomycetidae</taxon>
        <taxon>Eurotiales</taxon>
        <taxon>Aspergillaceae</taxon>
        <taxon>Aspergillus</taxon>
        <taxon>Aspergillus subgen. Circumdati</taxon>
    </lineage>
</organism>
<dbReference type="PANTHER" id="PTHR11530">
    <property type="entry name" value="D-AMINO ACID OXIDASE"/>
    <property type="match status" value="1"/>
</dbReference>
<dbReference type="GO" id="GO:0071949">
    <property type="term" value="F:FAD binding"/>
    <property type="evidence" value="ECO:0007669"/>
    <property type="project" value="InterPro"/>
</dbReference>
<reference evidence="8 9" key="1">
    <citation type="submission" date="2019-04" db="EMBL/GenBank/DDBJ databases">
        <title>Friends and foes A comparative genomics studyof 23 Aspergillus species from section Flavi.</title>
        <authorList>
            <consortium name="DOE Joint Genome Institute"/>
            <person name="Kjaerbolling I."/>
            <person name="Vesth T."/>
            <person name="Frisvad J.C."/>
            <person name="Nybo J.L."/>
            <person name="Theobald S."/>
            <person name="Kildgaard S."/>
            <person name="Isbrandt T."/>
            <person name="Kuo A."/>
            <person name="Sato A."/>
            <person name="Lyhne E.K."/>
            <person name="Kogle M.E."/>
            <person name="Wiebenga A."/>
            <person name="Kun R.S."/>
            <person name="Lubbers R.J."/>
            <person name="Makela M.R."/>
            <person name="Barry K."/>
            <person name="Chovatia M."/>
            <person name="Clum A."/>
            <person name="Daum C."/>
            <person name="Haridas S."/>
            <person name="He G."/>
            <person name="LaButti K."/>
            <person name="Lipzen A."/>
            <person name="Mondo S."/>
            <person name="Riley R."/>
            <person name="Salamov A."/>
            <person name="Simmons B.A."/>
            <person name="Magnuson J.K."/>
            <person name="Henrissat B."/>
            <person name="Mortensen U.H."/>
            <person name="Larsen T.O."/>
            <person name="Devries R.P."/>
            <person name="Grigoriev I.V."/>
            <person name="Machida M."/>
            <person name="Baker S.E."/>
            <person name="Andersen M.R."/>
        </authorList>
    </citation>
    <scope>NUCLEOTIDE SEQUENCE [LARGE SCALE GENOMIC DNA]</scope>
    <source>
        <strain evidence="8 9">IBT 29228</strain>
    </source>
</reference>
<keyword evidence="5" id="KW-0560">Oxidoreductase</keyword>
<feature type="domain" description="Rhodanese" evidence="7">
    <location>
        <begin position="39"/>
        <end position="78"/>
    </location>
</feature>
<dbReference type="InterPro" id="IPR001763">
    <property type="entry name" value="Rhodanese-like_dom"/>
</dbReference>
<evidence type="ECO:0000313" key="9">
    <source>
        <dbReference type="Proteomes" id="UP000326198"/>
    </source>
</evidence>
<dbReference type="GO" id="GO:0019478">
    <property type="term" value="P:D-amino acid catabolic process"/>
    <property type="evidence" value="ECO:0007669"/>
    <property type="project" value="TreeGrafter"/>
</dbReference>
<dbReference type="OrthoDB" id="2015447at2759"/>
<dbReference type="AlphaFoldDB" id="A0A5N7BNR2"/>
<keyword evidence="4" id="KW-0274">FAD</keyword>
<keyword evidence="6" id="KW-0812">Transmembrane</keyword>
<dbReference type="Pfam" id="PF01266">
    <property type="entry name" value="DAO"/>
    <property type="match status" value="1"/>
</dbReference>
<comment type="cofactor">
    <cofactor evidence="1">
        <name>FAD</name>
        <dbReference type="ChEBI" id="CHEBI:57692"/>
    </cofactor>
</comment>
<comment type="similarity">
    <text evidence="2">Belongs to the DAMOX/DASOX family.</text>
</comment>
<evidence type="ECO:0000259" key="7">
    <source>
        <dbReference type="PROSITE" id="PS50206"/>
    </source>
</evidence>
<evidence type="ECO:0000256" key="5">
    <source>
        <dbReference type="ARBA" id="ARBA00023002"/>
    </source>
</evidence>
<feature type="transmembrane region" description="Helical" evidence="6">
    <location>
        <begin position="39"/>
        <end position="56"/>
    </location>
</feature>